<evidence type="ECO:0000313" key="5">
    <source>
        <dbReference type="EMBL" id="MBI5168550.1"/>
    </source>
</evidence>
<feature type="domain" description="HotDog ACOT-type" evidence="4">
    <location>
        <begin position="1"/>
        <end position="107"/>
    </location>
</feature>
<evidence type="ECO:0000313" key="6">
    <source>
        <dbReference type="Proteomes" id="UP000696931"/>
    </source>
</evidence>
<sequence>MTQLVLPQHANVHGSLLGGTVMHWVDLAAAIVANRHSRRPVVTAAFDDMAFLAPVMVGQVALIHARMTLVDKSSMEIRVDVVSEDVLTGERRKTGTAFVTFVALDPVTRRPSPVPPLVLETEEEKAEHVRALERRRLRLERRKAHAND</sequence>
<name>A0A933W111_UNCEI</name>
<comment type="similarity">
    <text evidence="1">Belongs to the acyl coenzyme A hydrolase family.</text>
</comment>
<protein>
    <submittedName>
        <fullName evidence="5">Acyl-CoA thioesterase</fullName>
    </submittedName>
</protein>
<dbReference type="EMBL" id="JACRIW010000030">
    <property type="protein sequence ID" value="MBI5168550.1"/>
    <property type="molecule type" value="Genomic_DNA"/>
</dbReference>
<keyword evidence="2 3" id="KW-0378">Hydrolase</keyword>
<dbReference type="CDD" id="cd03442">
    <property type="entry name" value="BFIT_BACH"/>
    <property type="match status" value="1"/>
</dbReference>
<dbReference type="AlphaFoldDB" id="A0A933W111"/>
<dbReference type="Pfam" id="PF03061">
    <property type="entry name" value="4HBT"/>
    <property type="match status" value="1"/>
</dbReference>
<dbReference type="Gene3D" id="3.10.129.10">
    <property type="entry name" value="Hotdog Thioesterase"/>
    <property type="match status" value="1"/>
</dbReference>
<evidence type="ECO:0000259" key="4">
    <source>
        <dbReference type="PROSITE" id="PS51770"/>
    </source>
</evidence>
<comment type="caution">
    <text evidence="5">The sequence shown here is derived from an EMBL/GenBank/DDBJ whole genome shotgun (WGS) entry which is preliminary data.</text>
</comment>
<dbReference type="GO" id="GO:0009062">
    <property type="term" value="P:fatty acid catabolic process"/>
    <property type="evidence" value="ECO:0007669"/>
    <property type="project" value="TreeGrafter"/>
</dbReference>
<dbReference type="Proteomes" id="UP000696931">
    <property type="component" value="Unassembled WGS sequence"/>
</dbReference>
<dbReference type="GO" id="GO:0006637">
    <property type="term" value="P:acyl-CoA metabolic process"/>
    <property type="evidence" value="ECO:0007669"/>
    <property type="project" value="TreeGrafter"/>
</dbReference>
<evidence type="ECO:0000256" key="3">
    <source>
        <dbReference type="PROSITE-ProRule" id="PRU01106"/>
    </source>
</evidence>
<dbReference type="PROSITE" id="PS51770">
    <property type="entry name" value="HOTDOG_ACOT"/>
    <property type="match status" value="1"/>
</dbReference>
<dbReference type="InterPro" id="IPR029069">
    <property type="entry name" value="HotDog_dom_sf"/>
</dbReference>
<organism evidence="5 6">
    <name type="scientific">Eiseniibacteriota bacterium</name>
    <dbReference type="NCBI Taxonomy" id="2212470"/>
    <lineage>
        <taxon>Bacteria</taxon>
        <taxon>Candidatus Eiseniibacteriota</taxon>
    </lineage>
</organism>
<dbReference type="SUPFAM" id="SSF54637">
    <property type="entry name" value="Thioesterase/thiol ester dehydrase-isomerase"/>
    <property type="match status" value="1"/>
</dbReference>
<dbReference type="PANTHER" id="PTHR11049:SF24">
    <property type="entry name" value="CYTOSOLIC ACYL COENZYME A THIOESTER HYDROLASE"/>
    <property type="match status" value="1"/>
</dbReference>
<dbReference type="InterPro" id="IPR006683">
    <property type="entry name" value="Thioestr_dom"/>
</dbReference>
<gene>
    <name evidence="5" type="ORF">HZA61_03585</name>
</gene>
<dbReference type="GO" id="GO:0052816">
    <property type="term" value="F:long-chain fatty acyl-CoA hydrolase activity"/>
    <property type="evidence" value="ECO:0007669"/>
    <property type="project" value="TreeGrafter"/>
</dbReference>
<reference evidence="5" key="1">
    <citation type="submission" date="2020-07" db="EMBL/GenBank/DDBJ databases">
        <title>Huge and variable diversity of episymbiotic CPR bacteria and DPANN archaea in groundwater ecosystems.</title>
        <authorList>
            <person name="He C.Y."/>
            <person name="Keren R."/>
            <person name="Whittaker M."/>
            <person name="Farag I.F."/>
            <person name="Doudna J."/>
            <person name="Cate J.H.D."/>
            <person name="Banfield J.F."/>
        </authorList>
    </citation>
    <scope>NUCLEOTIDE SEQUENCE</scope>
    <source>
        <strain evidence="5">NC_groundwater_1813_Pr3_B-0.1um_71_17</strain>
    </source>
</reference>
<dbReference type="GO" id="GO:0005829">
    <property type="term" value="C:cytosol"/>
    <property type="evidence" value="ECO:0007669"/>
    <property type="project" value="TreeGrafter"/>
</dbReference>
<evidence type="ECO:0000256" key="2">
    <source>
        <dbReference type="ARBA" id="ARBA00022801"/>
    </source>
</evidence>
<evidence type="ECO:0000256" key="1">
    <source>
        <dbReference type="ARBA" id="ARBA00010458"/>
    </source>
</evidence>
<dbReference type="InterPro" id="IPR040170">
    <property type="entry name" value="Cytosol_ACT"/>
</dbReference>
<dbReference type="InterPro" id="IPR033120">
    <property type="entry name" value="HOTDOG_ACOT"/>
</dbReference>
<proteinExistence type="inferred from homology"/>
<dbReference type="PANTHER" id="PTHR11049">
    <property type="entry name" value="ACYL COENZYME A THIOESTER HYDROLASE"/>
    <property type="match status" value="1"/>
</dbReference>
<accession>A0A933W111</accession>